<organism evidence="1 2">
    <name type="scientific">Terracoccus luteus</name>
    <dbReference type="NCBI Taxonomy" id="53356"/>
    <lineage>
        <taxon>Bacteria</taxon>
        <taxon>Bacillati</taxon>
        <taxon>Actinomycetota</taxon>
        <taxon>Actinomycetes</taxon>
        <taxon>Micrococcales</taxon>
        <taxon>Intrasporangiaceae</taxon>
        <taxon>Terracoccus</taxon>
    </lineage>
</organism>
<sequence>MNIEDAPAATMTGDPVATETVVAIGTRKGLWMARSRDRREWSLEGPHFLMSEVASVALDTRAGRRTVLAGVKSWHWGPTVQVSTDGGRTFTESAERALAFPADTDTALERVWQLTPDPNDPDVVWAGVEPHALFRSDDGGTRYDLVRGLWEHPHRDRWEPGFGGGAVHTIVPEPGHPEHLLVAMSAGGVYRSDDGGATWAASNTGIRAYFMPHDEYPEFGQCVHKVARGADGELYAQNHKGVYRSGDSGRSWDSIADGLPTDFGFAVLAHPSRPGTVWNVPVTDDGERIPPDARLQVQRSDDSGRTWREQSDGLPSDSYTCVLRDAACTDDVGGPGDVGPDGSPEAVGIYLGTRNGDVFASTDEGESFTRIATQLPDVLVVRAARVPVAAPAGARPGEGA</sequence>
<dbReference type="Gene3D" id="2.130.10.10">
    <property type="entry name" value="YVTN repeat-like/Quinoprotein amine dehydrogenase"/>
    <property type="match status" value="1"/>
</dbReference>
<dbReference type="EMBL" id="RBXT01000001">
    <property type="protein sequence ID" value="RKT77406.1"/>
    <property type="molecule type" value="Genomic_DNA"/>
</dbReference>
<dbReference type="SUPFAM" id="SSF110296">
    <property type="entry name" value="Oligoxyloglucan reducing end-specific cellobiohydrolase"/>
    <property type="match status" value="1"/>
</dbReference>
<comment type="caution">
    <text evidence="1">The sequence shown here is derived from an EMBL/GenBank/DDBJ whole genome shotgun (WGS) entry which is preliminary data.</text>
</comment>
<gene>
    <name evidence="1" type="ORF">DFJ68_0827</name>
</gene>
<dbReference type="PANTHER" id="PTHR43739">
    <property type="entry name" value="XYLOGLUCANASE (EUROFUNG)"/>
    <property type="match status" value="1"/>
</dbReference>
<dbReference type="PANTHER" id="PTHR43739:SF5">
    <property type="entry name" value="EXO-ALPHA-SIALIDASE"/>
    <property type="match status" value="1"/>
</dbReference>
<dbReference type="AlphaFoldDB" id="A0A495XXG2"/>
<evidence type="ECO:0008006" key="3">
    <source>
        <dbReference type="Google" id="ProtNLM"/>
    </source>
</evidence>
<reference evidence="1 2" key="1">
    <citation type="submission" date="2018-10" db="EMBL/GenBank/DDBJ databases">
        <title>Sequencing the genomes of 1000 actinobacteria strains.</title>
        <authorList>
            <person name="Klenk H.-P."/>
        </authorList>
    </citation>
    <scope>NUCLEOTIDE SEQUENCE [LARGE SCALE GENOMIC DNA]</scope>
    <source>
        <strain evidence="1 2">DSM 44267</strain>
    </source>
</reference>
<dbReference type="InterPro" id="IPR052025">
    <property type="entry name" value="Xyloglucanase_GH74"/>
</dbReference>
<dbReference type="InterPro" id="IPR015943">
    <property type="entry name" value="WD40/YVTN_repeat-like_dom_sf"/>
</dbReference>
<name>A0A495XXG2_9MICO</name>
<accession>A0A495XXG2</accession>
<dbReference type="CDD" id="cd15482">
    <property type="entry name" value="Sialidase_non-viral"/>
    <property type="match status" value="1"/>
</dbReference>
<evidence type="ECO:0000313" key="2">
    <source>
        <dbReference type="Proteomes" id="UP000278440"/>
    </source>
</evidence>
<proteinExistence type="predicted"/>
<dbReference type="Proteomes" id="UP000278440">
    <property type="component" value="Unassembled WGS sequence"/>
</dbReference>
<dbReference type="GO" id="GO:0010411">
    <property type="term" value="P:xyloglucan metabolic process"/>
    <property type="evidence" value="ECO:0007669"/>
    <property type="project" value="TreeGrafter"/>
</dbReference>
<evidence type="ECO:0000313" key="1">
    <source>
        <dbReference type="EMBL" id="RKT77406.1"/>
    </source>
</evidence>
<keyword evidence="2" id="KW-1185">Reference proteome</keyword>
<protein>
    <recommendedName>
        <fullName evidence="3">BNR/Asp-box repeat protein</fullName>
    </recommendedName>
</protein>